<reference evidence="2" key="1">
    <citation type="submission" date="2020-08" db="EMBL/GenBank/DDBJ databases">
        <title>Multicomponent nature underlies the extraordinary mechanical properties of spider dragline silk.</title>
        <authorList>
            <person name="Kono N."/>
            <person name="Nakamura H."/>
            <person name="Mori M."/>
            <person name="Yoshida Y."/>
            <person name="Ohtoshi R."/>
            <person name="Malay A.D."/>
            <person name="Moran D.A.P."/>
            <person name="Tomita M."/>
            <person name="Numata K."/>
            <person name="Arakawa K."/>
        </authorList>
    </citation>
    <scope>NUCLEOTIDE SEQUENCE</scope>
</reference>
<sequence>MNGATDGHSPNSMSDLEASVGGMCRGQDMRRSSNNRSRALQEGRLCYRFDITAALTVVMGNGGRSLAWFFSLVSNSIAGILLNYRSKDFVVRNCLQPAPV</sequence>
<evidence type="ECO:0000256" key="1">
    <source>
        <dbReference type="SAM" id="Phobius"/>
    </source>
</evidence>
<organism evidence="2 3">
    <name type="scientific">Trichonephila clavipes</name>
    <name type="common">Golden silk orbweaver</name>
    <name type="synonym">Nephila clavipes</name>
    <dbReference type="NCBI Taxonomy" id="2585209"/>
    <lineage>
        <taxon>Eukaryota</taxon>
        <taxon>Metazoa</taxon>
        <taxon>Ecdysozoa</taxon>
        <taxon>Arthropoda</taxon>
        <taxon>Chelicerata</taxon>
        <taxon>Arachnida</taxon>
        <taxon>Araneae</taxon>
        <taxon>Araneomorphae</taxon>
        <taxon>Entelegynae</taxon>
        <taxon>Araneoidea</taxon>
        <taxon>Nephilidae</taxon>
        <taxon>Trichonephila</taxon>
    </lineage>
</organism>
<evidence type="ECO:0000313" key="2">
    <source>
        <dbReference type="EMBL" id="GFY27046.1"/>
    </source>
</evidence>
<keyword evidence="1" id="KW-1133">Transmembrane helix</keyword>
<feature type="transmembrane region" description="Helical" evidence="1">
    <location>
        <begin position="66"/>
        <end position="84"/>
    </location>
</feature>
<dbReference type="Proteomes" id="UP000887159">
    <property type="component" value="Unassembled WGS sequence"/>
</dbReference>
<accession>A0A8X7BCN5</accession>
<proteinExistence type="predicted"/>
<evidence type="ECO:0000313" key="3">
    <source>
        <dbReference type="Proteomes" id="UP000887159"/>
    </source>
</evidence>
<comment type="caution">
    <text evidence="2">The sequence shown here is derived from an EMBL/GenBank/DDBJ whole genome shotgun (WGS) entry which is preliminary data.</text>
</comment>
<keyword evidence="1" id="KW-0812">Transmembrane</keyword>
<keyword evidence="1" id="KW-0472">Membrane</keyword>
<protein>
    <submittedName>
        <fullName evidence="2">Uncharacterized protein</fullName>
    </submittedName>
</protein>
<keyword evidence="3" id="KW-1185">Reference proteome</keyword>
<dbReference type="EMBL" id="BMAU01021379">
    <property type="protein sequence ID" value="GFY27046.1"/>
    <property type="molecule type" value="Genomic_DNA"/>
</dbReference>
<dbReference type="AlphaFoldDB" id="A0A8X7BCN5"/>
<gene>
    <name evidence="2" type="ORF">TNCV_2066671</name>
</gene>
<name>A0A8X7BCN5_TRICX</name>